<dbReference type="PROSITE" id="PS50948">
    <property type="entry name" value="PAN"/>
    <property type="match status" value="1"/>
</dbReference>
<evidence type="ECO:0000259" key="7">
    <source>
        <dbReference type="PROSITE" id="PS50948"/>
    </source>
</evidence>
<evidence type="ECO:0000256" key="3">
    <source>
        <dbReference type="ARBA" id="ARBA00023180"/>
    </source>
</evidence>
<keyword evidence="2" id="KW-1015">Disulfide bond</keyword>
<sequence>METRNENPVSVSLASFIFLLYSFPLFCYAANDTIKLGESIWDGGSLVSGNNVFELGFFSPGNSILRYVGIWYKFDSEAVVWVANRNKPISGRNGVLRIEADGKLVVRDGNNSLVWSSNVSGSSNDTAAKLLDNGNFVLSRDESIGDTSRDLWQSFDEPTDTFLPGMRVPVSTKIGEYQPYRSWKSPDDPSPGNYSLGVDPNGGQQIVMWDLNKRRRRWRSGQWNRQFFTGVPFMRNNATTLHGFDISQPDVNGTMYITYTASTQDIFRFQISWEGREKQSRWDASKKKWDYLQSEPDPANECDLYNFCGNYSTCDRLDRRRCICLEGFRPKSQAQWNARNWSGGCVRKTDLQCPITNGTAVGKAKPDIFKKSRCTKLPDLATLLPSEGDVDACGKWCLENCSCIAYAFIPGIRCMIWTGDLVDMQYFHQGGSLDFFYRLHHSESDNGRKISNLEIVIISLVVTGFLVASLWLLCRFRTKLNGLSAVSSKPCCKDDDVAVFDVSKGKSKEFSTDLSGPADILIDGNQVHAPELQNFDFSCIVTATNNFCEGNRLGQGGFGSVYKGELPGGEQIAIGMLCVQDSPAHRPKMDAVMVLLESETATLPVPTKPTYTSLRTAVEEEYVLDGQEIVSSNDVTVTTIVGR</sequence>
<dbReference type="InterPro" id="IPR036426">
    <property type="entry name" value="Bulb-type_lectin_dom_sf"/>
</dbReference>
<evidence type="ECO:0008006" key="10">
    <source>
        <dbReference type="Google" id="ProtNLM"/>
    </source>
</evidence>
<dbReference type="Pfam" id="PF08276">
    <property type="entry name" value="PAN_2"/>
    <property type="match status" value="1"/>
</dbReference>
<dbReference type="PANTHER" id="PTHR32444:SF242">
    <property type="entry name" value="G-TYPE LECTIN S-RECEPTOR-LIKE SERINE_THREONINE-PROTEIN KINASE RKS1"/>
    <property type="match status" value="1"/>
</dbReference>
<evidence type="ECO:0000313" key="8">
    <source>
        <dbReference type="EMBL" id="KAK8974132.1"/>
    </source>
</evidence>
<feature type="signal peptide" evidence="5">
    <location>
        <begin position="1"/>
        <end position="29"/>
    </location>
</feature>
<evidence type="ECO:0000256" key="2">
    <source>
        <dbReference type="ARBA" id="ARBA00023157"/>
    </source>
</evidence>
<protein>
    <recommendedName>
        <fullName evidence="10">Non-specific serine/threonine protein kinase</fullName>
    </recommendedName>
</protein>
<dbReference type="SUPFAM" id="SSF56112">
    <property type="entry name" value="Protein kinase-like (PK-like)"/>
    <property type="match status" value="1"/>
</dbReference>
<evidence type="ECO:0000313" key="9">
    <source>
        <dbReference type="Proteomes" id="UP001396334"/>
    </source>
</evidence>
<organism evidence="8 9">
    <name type="scientific">Hibiscus sabdariffa</name>
    <name type="common">roselle</name>
    <dbReference type="NCBI Taxonomy" id="183260"/>
    <lineage>
        <taxon>Eukaryota</taxon>
        <taxon>Viridiplantae</taxon>
        <taxon>Streptophyta</taxon>
        <taxon>Embryophyta</taxon>
        <taxon>Tracheophyta</taxon>
        <taxon>Spermatophyta</taxon>
        <taxon>Magnoliopsida</taxon>
        <taxon>eudicotyledons</taxon>
        <taxon>Gunneridae</taxon>
        <taxon>Pentapetalae</taxon>
        <taxon>rosids</taxon>
        <taxon>malvids</taxon>
        <taxon>Malvales</taxon>
        <taxon>Malvaceae</taxon>
        <taxon>Malvoideae</taxon>
        <taxon>Hibiscus</taxon>
    </lineage>
</organism>
<feature type="domain" description="Apple" evidence="7">
    <location>
        <begin position="353"/>
        <end position="440"/>
    </location>
</feature>
<feature type="transmembrane region" description="Helical" evidence="4">
    <location>
        <begin position="455"/>
        <end position="474"/>
    </location>
</feature>
<evidence type="ECO:0000259" key="6">
    <source>
        <dbReference type="PROSITE" id="PS50927"/>
    </source>
</evidence>
<dbReference type="Pfam" id="PF00954">
    <property type="entry name" value="S_locus_glycop"/>
    <property type="match status" value="1"/>
</dbReference>
<dbReference type="Pfam" id="PF01453">
    <property type="entry name" value="B_lectin"/>
    <property type="match status" value="1"/>
</dbReference>
<keyword evidence="4" id="KW-0472">Membrane</keyword>
<dbReference type="InterPro" id="IPR011009">
    <property type="entry name" value="Kinase-like_dom_sf"/>
</dbReference>
<comment type="caution">
    <text evidence="8">The sequence shown here is derived from an EMBL/GenBank/DDBJ whole genome shotgun (WGS) entry which is preliminary data.</text>
</comment>
<keyword evidence="3" id="KW-0325">Glycoprotein</keyword>
<feature type="domain" description="Bulb-type lectin" evidence="6">
    <location>
        <begin position="31"/>
        <end position="151"/>
    </location>
</feature>
<evidence type="ECO:0000256" key="5">
    <source>
        <dbReference type="SAM" id="SignalP"/>
    </source>
</evidence>
<evidence type="ECO:0000256" key="4">
    <source>
        <dbReference type="SAM" id="Phobius"/>
    </source>
</evidence>
<gene>
    <name evidence="8" type="ORF">V6N11_064620</name>
</gene>
<dbReference type="PANTHER" id="PTHR32444">
    <property type="entry name" value="BULB-TYPE LECTIN DOMAIN-CONTAINING PROTEIN"/>
    <property type="match status" value="1"/>
</dbReference>
<keyword evidence="9" id="KW-1185">Reference proteome</keyword>
<dbReference type="Gene3D" id="3.30.200.20">
    <property type="entry name" value="Phosphorylase Kinase, domain 1"/>
    <property type="match status" value="1"/>
</dbReference>
<dbReference type="InterPro" id="IPR003609">
    <property type="entry name" value="Pan_app"/>
</dbReference>
<proteinExistence type="predicted"/>
<name>A0ABR2NDN0_9ROSI</name>
<dbReference type="InterPro" id="IPR001480">
    <property type="entry name" value="Bulb-type_lectin_dom"/>
</dbReference>
<dbReference type="CDD" id="cd00054">
    <property type="entry name" value="EGF_CA"/>
    <property type="match status" value="1"/>
</dbReference>
<dbReference type="SMART" id="SM00108">
    <property type="entry name" value="B_lectin"/>
    <property type="match status" value="1"/>
</dbReference>
<dbReference type="EMBL" id="JBBPBN010000172">
    <property type="protein sequence ID" value="KAK8974132.1"/>
    <property type="molecule type" value="Genomic_DNA"/>
</dbReference>
<reference evidence="8 9" key="1">
    <citation type="journal article" date="2024" name="G3 (Bethesda)">
        <title>Genome assembly of Hibiscus sabdariffa L. provides insights into metabolisms of medicinal natural products.</title>
        <authorList>
            <person name="Kim T."/>
        </authorList>
    </citation>
    <scope>NUCLEOTIDE SEQUENCE [LARGE SCALE GENOMIC DNA]</scope>
    <source>
        <strain evidence="8">TK-2024</strain>
        <tissue evidence="8">Old leaves</tissue>
    </source>
</reference>
<dbReference type="CDD" id="cd01098">
    <property type="entry name" value="PAN_AP_plant"/>
    <property type="match status" value="1"/>
</dbReference>
<dbReference type="SUPFAM" id="SSF51110">
    <property type="entry name" value="alpha-D-mannose-specific plant lectins"/>
    <property type="match status" value="1"/>
</dbReference>
<dbReference type="PROSITE" id="PS50927">
    <property type="entry name" value="BULB_LECTIN"/>
    <property type="match status" value="1"/>
</dbReference>
<accession>A0ABR2NDN0</accession>
<keyword evidence="4" id="KW-0812">Transmembrane</keyword>
<dbReference type="SMART" id="SM00473">
    <property type="entry name" value="PAN_AP"/>
    <property type="match status" value="1"/>
</dbReference>
<evidence type="ECO:0000256" key="1">
    <source>
        <dbReference type="ARBA" id="ARBA00022729"/>
    </source>
</evidence>
<feature type="chain" id="PRO_5045673222" description="Non-specific serine/threonine protein kinase" evidence="5">
    <location>
        <begin position="30"/>
        <end position="643"/>
    </location>
</feature>
<dbReference type="CDD" id="cd00028">
    <property type="entry name" value="B_lectin"/>
    <property type="match status" value="1"/>
</dbReference>
<dbReference type="Proteomes" id="UP001396334">
    <property type="component" value="Unassembled WGS sequence"/>
</dbReference>
<dbReference type="Gene3D" id="2.90.10.10">
    <property type="entry name" value="Bulb-type lectin domain"/>
    <property type="match status" value="1"/>
</dbReference>
<keyword evidence="4" id="KW-1133">Transmembrane helix</keyword>
<keyword evidence="1 5" id="KW-0732">Signal</keyword>
<dbReference type="InterPro" id="IPR000858">
    <property type="entry name" value="S_locus_glycoprot_dom"/>
</dbReference>